<evidence type="ECO:0000313" key="2">
    <source>
        <dbReference type="Proteomes" id="UP000268321"/>
    </source>
</evidence>
<dbReference type="EMBL" id="ML004740">
    <property type="protein sequence ID" value="RKP28637.1"/>
    <property type="molecule type" value="Genomic_DNA"/>
</dbReference>
<dbReference type="InterPro" id="IPR002423">
    <property type="entry name" value="Cpn60/GroEL/TCP-1"/>
</dbReference>
<sequence length="90" mass="9690">VLSRLYAAHAAEDGLGLAMGVDVEGDSENCMVDASEQEIFDLLSTKQFAIDLATEAATTILSIDQIIMAKRAGGPQVPKQRRPGNWDLED</sequence>
<dbReference type="SUPFAM" id="SSF48592">
    <property type="entry name" value="GroEL equatorial domain-like"/>
    <property type="match status" value="1"/>
</dbReference>
<dbReference type="Pfam" id="PF00118">
    <property type="entry name" value="Cpn60_TCP1"/>
    <property type="match status" value="1"/>
</dbReference>
<accession>A0A4P9Z7I7</accession>
<feature type="non-terminal residue" evidence="1">
    <location>
        <position position="1"/>
    </location>
</feature>
<dbReference type="InterPro" id="IPR027413">
    <property type="entry name" value="GROEL-like_equatorial_sf"/>
</dbReference>
<dbReference type="AlphaFoldDB" id="A0A4P9Z7I7"/>
<gene>
    <name evidence="1" type="ORF">METBISCDRAFT_28947</name>
</gene>
<name>A0A4P9Z7I7_9ASCO</name>
<keyword evidence="2" id="KW-1185">Reference proteome</keyword>
<dbReference type="Gene3D" id="1.10.560.10">
    <property type="entry name" value="GroEL-like equatorial domain"/>
    <property type="match status" value="1"/>
</dbReference>
<dbReference type="GO" id="GO:0005524">
    <property type="term" value="F:ATP binding"/>
    <property type="evidence" value="ECO:0007669"/>
    <property type="project" value="InterPro"/>
</dbReference>
<organism evidence="1 2">
    <name type="scientific">Metschnikowia bicuspidata</name>
    <dbReference type="NCBI Taxonomy" id="27322"/>
    <lineage>
        <taxon>Eukaryota</taxon>
        <taxon>Fungi</taxon>
        <taxon>Dikarya</taxon>
        <taxon>Ascomycota</taxon>
        <taxon>Saccharomycotina</taxon>
        <taxon>Pichiomycetes</taxon>
        <taxon>Metschnikowiaceae</taxon>
        <taxon>Metschnikowia</taxon>
    </lineage>
</organism>
<dbReference type="Proteomes" id="UP000268321">
    <property type="component" value="Unassembled WGS sequence"/>
</dbReference>
<proteinExistence type="predicted"/>
<protein>
    <submittedName>
        <fullName evidence="1">Uncharacterized protein</fullName>
    </submittedName>
</protein>
<dbReference type="OrthoDB" id="1748577at2759"/>
<reference evidence="2" key="1">
    <citation type="journal article" date="2018" name="Nat. Microbiol.">
        <title>Leveraging single-cell genomics to expand the fungal tree of life.</title>
        <authorList>
            <person name="Ahrendt S.R."/>
            <person name="Quandt C.A."/>
            <person name="Ciobanu D."/>
            <person name="Clum A."/>
            <person name="Salamov A."/>
            <person name="Andreopoulos B."/>
            <person name="Cheng J.F."/>
            <person name="Woyke T."/>
            <person name="Pelin A."/>
            <person name="Henrissat B."/>
            <person name="Reynolds N.K."/>
            <person name="Benny G.L."/>
            <person name="Smith M.E."/>
            <person name="James T.Y."/>
            <person name="Grigoriev I.V."/>
        </authorList>
    </citation>
    <scope>NUCLEOTIDE SEQUENCE [LARGE SCALE GENOMIC DNA]</scope>
    <source>
        <strain evidence="2">Baker2002</strain>
    </source>
</reference>
<evidence type="ECO:0000313" key="1">
    <source>
        <dbReference type="EMBL" id="RKP28637.1"/>
    </source>
</evidence>